<dbReference type="EMBL" id="PGGS01000050">
    <property type="protein sequence ID" value="PNH10644.1"/>
    <property type="molecule type" value="Genomic_DNA"/>
</dbReference>
<feature type="compositionally biased region" description="Low complexity" evidence="1">
    <location>
        <begin position="19"/>
        <end position="54"/>
    </location>
</feature>
<organism evidence="2 3">
    <name type="scientific">Tetrabaena socialis</name>
    <dbReference type="NCBI Taxonomy" id="47790"/>
    <lineage>
        <taxon>Eukaryota</taxon>
        <taxon>Viridiplantae</taxon>
        <taxon>Chlorophyta</taxon>
        <taxon>core chlorophytes</taxon>
        <taxon>Chlorophyceae</taxon>
        <taxon>CS clade</taxon>
        <taxon>Chlamydomonadales</taxon>
        <taxon>Tetrabaenaceae</taxon>
        <taxon>Tetrabaena</taxon>
    </lineage>
</organism>
<feature type="non-terminal residue" evidence="2">
    <location>
        <position position="143"/>
    </location>
</feature>
<accession>A0A2J8ADQ7</accession>
<feature type="compositionally biased region" description="Low complexity" evidence="1">
    <location>
        <begin position="1"/>
        <end position="12"/>
    </location>
</feature>
<dbReference type="Proteomes" id="UP000236333">
    <property type="component" value="Unassembled WGS sequence"/>
</dbReference>
<proteinExistence type="predicted"/>
<reference evidence="2 3" key="1">
    <citation type="journal article" date="2017" name="Mol. Biol. Evol.">
        <title>The 4-celled Tetrabaena socialis nuclear genome reveals the essential components for genetic control of cell number at the origin of multicellularity in the volvocine lineage.</title>
        <authorList>
            <person name="Featherston J."/>
            <person name="Arakaki Y."/>
            <person name="Hanschen E.R."/>
            <person name="Ferris P.J."/>
            <person name="Michod R.E."/>
            <person name="Olson B.J.S.C."/>
            <person name="Nozaki H."/>
            <person name="Durand P.M."/>
        </authorList>
    </citation>
    <scope>NUCLEOTIDE SEQUENCE [LARGE SCALE GENOMIC DNA]</scope>
    <source>
        <strain evidence="2 3">NIES-571</strain>
    </source>
</reference>
<dbReference type="AlphaFoldDB" id="A0A2J8ADQ7"/>
<feature type="region of interest" description="Disordered" evidence="1">
    <location>
        <begin position="1"/>
        <end position="75"/>
    </location>
</feature>
<evidence type="ECO:0000256" key="1">
    <source>
        <dbReference type="SAM" id="MobiDB-lite"/>
    </source>
</evidence>
<keyword evidence="3" id="KW-1185">Reference proteome</keyword>
<evidence type="ECO:0000313" key="2">
    <source>
        <dbReference type="EMBL" id="PNH10644.1"/>
    </source>
</evidence>
<sequence>MRSPSRSAPPSAKLSGSDPASTTPPSSPSSPAASAAAASCGPRTSASASASSDSLPCGPAPSPGRPDWRLKPDGSLAQHTILDSVIEVKRRGVDVLTAGSKGSDTESAIVTGTQPMKSAWGVGNTDCARKVPYLGSERTTWYP</sequence>
<protein>
    <submittedName>
        <fullName evidence="2">Uncharacterized protein</fullName>
    </submittedName>
</protein>
<comment type="caution">
    <text evidence="2">The sequence shown here is derived from an EMBL/GenBank/DDBJ whole genome shotgun (WGS) entry which is preliminary data.</text>
</comment>
<name>A0A2J8ADQ7_9CHLO</name>
<evidence type="ECO:0000313" key="3">
    <source>
        <dbReference type="Proteomes" id="UP000236333"/>
    </source>
</evidence>
<gene>
    <name evidence="2" type="ORF">TSOC_002609</name>
</gene>